<sequence>MNIVTFVLGAGFSHSFDNLFPLSNSLLIEAKNNNKIPDNFHGNLLTQYINEYFGDSWDNVNFEKVATFLHSSPFSLEGENTAIYSIVFDQLIGLITSSIVNRQISQSISNGTHKNSEILGKLKKYILSNKSGVVTTNYDLIMDNLLLNSGYWFPGTGYGPIMDPVPHITRNIESQFKSSNYYCESEIKLLKLHGSLNWAVPVHQAPWKTNECYLNPPNTRENLMWLDATQSSFYNESLGLNWPYTPFIIPPVFGKKLDSNIIHDIWYRATSRMKVSNKLYFIGYSFPESDLLFERMLREGSGKGFLNQDKEVHIVNKYIDDRMKIRVKNIFYNVNVDYHEVDAMEFIDNTF</sequence>
<evidence type="ECO:0008006" key="3">
    <source>
        <dbReference type="Google" id="ProtNLM"/>
    </source>
</evidence>
<accession>A0A396YTT5</accession>
<proteinExistence type="predicted"/>
<dbReference type="AlphaFoldDB" id="A0A396YTT5"/>
<evidence type="ECO:0000313" key="1">
    <source>
        <dbReference type="EMBL" id="RHX84757.1"/>
    </source>
</evidence>
<dbReference type="EMBL" id="QHCT01000011">
    <property type="protein sequence ID" value="RHX84757.1"/>
    <property type="molecule type" value="Genomic_DNA"/>
</dbReference>
<protein>
    <recommendedName>
        <fullName evidence="3">SIR2-like domain-containing protein</fullName>
    </recommendedName>
</protein>
<dbReference type="Proteomes" id="UP000265798">
    <property type="component" value="Unassembled WGS sequence"/>
</dbReference>
<name>A0A396YTT5_9LEPT</name>
<gene>
    <name evidence="1" type="ORF">DLM75_22360</name>
</gene>
<organism evidence="1 2">
    <name type="scientific">Leptospira stimsonii</name>
    <dbReference type="NCBI Taxonomy" id="2202203"/>
    <lineage>
        <taxon>Bacteria</taxon>
        <taxon>Pseudomonadati</taxon>
        <taxon>Spirochaetota</taxon>
        <taxon>Spirochaetia</taxon>
        <taxon>Leptospirales</taxon>
        <taxon>Leptospiraceae</taxon>
        <taxon>Leptospira</taxon>
    </lineage>
</organism>
<dbReference type="OrthoDB" id="344359at2"/>
<evidence type="ECO:0000313" key="2">
    <source>
        <dbReference type="Proteomes" id="UP000265798"/>
    </source>
</evidence>
<reference evidence="2" key="1">
    <citation type="submission" date="2018-05" db="EMBL/GenBank/DDBJ databases">
        <title>Leptospira yasudae sp. nov. and Leptospira stimsonii sp. nov., two pathogenic species of the genus Leptospira isolated from environmental sources.</title>
        <authorList>
            <person name="Casanovas-Massana A."/>
            <person name="Hamond C."/>
            <person name="Santos L.A."/>
            <person name="Hacker K.P."/>
            <person name="Balassiano I."/>
            <person name="Medeiros M.A."/>
            <person name="Reis M.G."/>
            <person name="Ko A.I."/>
            <person name="Wunder E.A."/>
        </authorList>
    </citation>
    <scope>NUCLEOTIDE SEQUENCE [LARGE SCALE GENOMIC DNA]</scope>
    <source>
        <strain evidence="2">Yale</strain>
    </source>
</reference>
<comment type="caution">
    <text evidence="1">The sequence shown here is derived from an EMBL/GenBank/DDBJ whole genome shotgun (WGS) entry which is preliminary data.</text>
</comment>
<dbReference type="RefSeq" id="WP_118970726.1">
    <property type="nucleotide sequence ID" value="NZ_QHCT01000011.1"/>
</dbReference>